<dbReference type="AlphaFoldDB" id="A0A5A9PG38"/>
<dbReference type="Proteomes" id="UP000324632">
    <property type="component" value="Chromosome 6"/>
</dbReference>
<accession>A0A5A9PG38</accession>
<keyword evidence="3" id="KW-1185">Reference proteome</keyword>
<evidence type="ECO:0000313" key="2">
    <source>
        <dbReference type="EMBL" id="KAA0719637.1"/>
    </source>
</evidence>
<reference evidence="2 3" key="1">
    <citation type="journal article" date="2019" name="Mol. Ecol. Resour.">
        <title>Chromosome-level genome assembly of Triplophysa tibetana, a fish adapted to the harsh high-altitude environment of the Tibetan Plateau.</title>
        <authorList>
            <person name="Yang X."/>
            <person name="Liu H."/>
            <person name="Ma Z."/>
            <person name="Zou Y."/>
            <person name="Zou M."/>
            <person name="Mao Y."/>
            <person name="Li X."/>
            <person name="Wang H."/>
            <person name="Chen T."/>
            <person name="Wang W."/>
            <person name="Yang R."/>
        </authorList>
    </citation>
    <scope>NUCLEOTIDE SEQUENCE [LARGE SCALE GENOMIC DNA]</scope>
    <source>
        <strain evidence="2">TTIB1903HZAU</strain>
        <tissue evidence="2">Muscle</tissue>
    </source>
</reference>
<name>A0A5A9PG38_9TELE</name>
<organism evidence="2 3">
    <name type="scientific">Triplophysa tibetana</name>
    <dbReference type="NCBI Taxonomy" id="1572043"/>
    <lineage>
        <taxon>Eukaryota</taxon>
        <taxon>Metazoa</taxon>
        <taxon>Chordata</taxon>
        <taxon>Craniata</taxon>
        <taxon>Vertebrata</taxon>
        <taxon>Euteleostomi</taxon>
        <taxon>Actinopterygii</taxon>
        <taxon>Neopterygii</taxon>
        <taxon>Teleostei</taxon>
        <taxon>Ostariophysi</taxon>
        <taxon>Cypriniformes</taxon>
        <taxon>Nemacheilidae</taxon>
        <taxon>Triplophysa</taxon>
    </lineage>
</organism>
<comment type="caution">
    <text evidence="2">The sequence shown here is derived from an EMBL/GenBank/DDBJ whole genome shotgun (WGS) entry which is preliminary data.</text>
</comment>
<gene>
    <name evidence="2" type="ORF">E1301_Tti022482</name>
</gene>
<evidence type="ECO:0000256" key="1">
    <source>
        <dbReference type="SAM" id="SignalP"/>
    </source>
</evidence>
<sequence length="193" mass="21951">MSPVASLWLLCGSLCCLVLVADGHSTECLDKDEILKEMSRDVERPSVCVLTCTVLAYRQILIRQQKLTIRFTDSDAGEAGEFCWIFSKRCSSWDEVFVLLPVNQSLVNGETMEIYITEPIQRHTASSRLPEDCGMRFDVTAHLTQQQQQQQQQQAPPQTLCIRLTSFLENKLQCPPFLAMVKNKQKRAQLTPE</sequence>
<dbReference type="EMBL" id="SOYY01000006">
    <property type="protein sequence ID" value="KAA0719637.1"/>
    <property type="molecule type" value="Genomic_DNA"/>
</dbReference>
<feature type="signal peptide" evidence="1">
    <location>
        <begin position="1"/>
        <end position="23"/>
    </location>
</feature>
<keyword evidence="1" id="KW-0732">Signal</keyword>
<proteinExistence type="predicted"/>
<feature type="chain" id="PRO_5023027836" evidence="1">
    <location>
        <begin position="24"/>
        <end position="193"/>
    </location>
</feature>
<protein>
    <submittedName>
        <fullName evidence="2">Uncharacterized protein</fullName>
    </submittedName>
</protein>
<evidence type="ECO:0000313" key="3">
    <source>
        <dbReference type="Proteomes" id="UP000324632"/>
    </source>
</evidence>